<dbReference type="Proteomes" id="UP000018849">
    <property type="component" value="Unassembled WGS sequence"/>
</dbReference>
<name>A0A656JIT4_PSESF</name>
<dbReference type="PANTHER" id="PTHR36251">
    <property type="entry name" value="FELS-1 PROPHAGE HOST SPECIFICITY PROTEIN-RELATED"/>
    <property type="match status" value="1"/>
</dbReference>
<dbReference type="EMBL" id="AOKF01004030">
    <property type="protein sequence ID" value="EPN26961.1"/>
    <property type="molecule type" value="Genomic_DNA"/>
</dbReference>
<gene>
    <name evidence="1" type="ORF">A245_47235</name>
</gene>
<organism evidence="1 2">
    <name type="scientific">Pseudomonas syringae pv. actinidiae ICMP 19096</name>
    <dbReference type="NCBI Taxonomy" id="1194405"/>
    <lineage>
        <taxon>Bacteria</taxon>
        <taxon>Pseudomonadati</taxon>
        <taxon>Pseudomonadota</taxon>
        <taxon>Gammaproteobacteria</taxon>
        <taxon>Pseudomonadales</taxon>
        <taxon>Pseudomonadaceae</taxon>
        <taxon>Pseudomonas</taxon>
        <taxon>Pseudomonas syringae</taxon>
    </lineage>
</organism>
<reference evidence="1 2" key="1">
    <citation type="journal article" date="2013" name="PLoS Pathog.">
        <title>Genomic analysis of the Kiwifruit pathogen Pseudomonas syringae pv. actinidiae provides insight into the origins of an emergent plant disease.</title>
        <authorList>
            <person name="McCann H.C."/>
            <person name="Rikkerink E.H."/>
            <person name="Bertels F."/>
            <person name="Fiers M."/>
            <person name="Lu A."/>
            <person name="Rees-George J."/>
            <person name="Andersen M.T."/>
            <person name="Gleave A.P."/>
            <person name="Haubold B."/>
            <person name="Wohlers M.W."/>
            <person name="Guttman D.S."/>
            <person name="Wang P.W."/>
            <person name="Straub C."/>
            <person name="Vanneste J.L."/>
            <person name="Rainey P.B."/>
            <person name="Templeton M.D."/>
        </authorList>
    </citation>
    <scope>NUCLEOTIDE SEQUENCE [LARGE SCALE GENOMIC DNA]</scope>
    <source>
        <strain evidence="1 2">ICMP 19096</strain>
    </source>
</reference>
<feature type="non-terminal residue" evidence="1">
    <location>
        <position position="101"/>
    </location>
</feature>
<dbReference type="PANTHER" id="PTHR36251:SF2">
    <property type="entry name" value="GIFSY-2 PROPHAGE HOST SPECIFICITY PROTEIN J, PHAGE LAMBDA"/>
    <property type="match status" value="1"/>
</dbReference>
<feature type="non-terminal residue" evidence="1">
    <location>
        <position position="1"/>
    </location>
</feature>
<protein>
    <submittedName>
        <fullName evidence="1">Prophage host specificity protein J</fullName>
    </submittedName>
</protein>
<proteinExistence type="predicted"/>
<evidence type="ECO:0000313" key="1">
    <source>
        <dbReference type="EMBL" id="EPN26961.1"/>
    </source>
</evidence>
<dbReference type="InterPro" id="IPR053171">
    <property type="entry name" value="Viral_Tip_Attach_Protein"/>
</dbReference>
<sequence>QKQPTIALNSTASIATARIVYLWSWGPIVGPVNGLRSVKLDGTPLVAEDGTINFPGVKWQFRNGELNQQRLEGIAESSNEVDVNQQLLSGTPYLRTVNNPV</sequence>
<dbReference type="AlphaFoldDB" id="A0A656JIT4"/>
<evidence type="ECO:0000313" key="2">
    <source>
        <dbReference type="Proteomes" id="UP000018849"/>
    </source>
</evidence>
<comment type="caution">
    <text evidence="1">The sequence shown here is derived from an EMBL/GenBank/DDBJ whole genome shotgun (WGS) entry which is preliminary data.</text>
</comment>
<accession>A0A656JIT4</accession>